<keyword evidence="4 7" id="KW-0732">Signal</keyword>
<evidence type="ECO:0000259" key="8">
    <source>
        <dbReference type="Pfam" id="PF01120"/>
    </source>
</evidence>
<dbReference type="RefSeq" id="WP_115869161.1">
    <property type="nucleotide sequence ID" value="NZ_QREG01000016.1"/>
</dbReference>
<keyword evidence="11" id="KW-1185">Reference proteome</keyword>
<comment type="function">
    <text evidence="1">Alpha-L-fucosidase is responsible for hydrolyzing the alpha-1,6-linked fucose joined to the reducing-end N-acetylglucosamine of the carbohydrate moieties of glycoproteins.</text>
</comment>
<feature type="signal peptide" evidence="7">
    <location>
        <begin position="1"/>
        <end position="19"/>
    </location>
</feature>
<dbReference type="InterPro" id="IPR013780">
    <property type="entry name" value="Glyco_hydro_b"/>
</dbReference>
<evidence type="ECO:0000259" key="9">
    <source>
        <dbReference type="Pfam" id="PF16757"/>
    </source>
</evidence>
<evidence type="ECO:0000256" key="6">
    <source>
        <dbReference type="ARBA" id="ARBA00023295"/>
    </source>
</evidence>
<dbReference type="SMART" id="SM00812">
    <property type="entry name" value="Alpha_L_fucos"/>
    <property type="match status" value="1"/>
</dbReference>
<dbReference type="OrthoDB" id="107551at2"/>
<name>A0A3D9L1X4_MARFU</name>
<gene>
    <name evidence="10" type="ORF">C7460_11653</name>
</gene>
<dbReference type="PANTHER" id="PTHR10030">
    <property type="entry name" value="ALPHA-L-FUCOSIDASE"/>
    <property type="match status" value="1"/>
</dbReference>
<evidence type="ECO:0000313" key="10">
    <source>
        <dbReference type="EMBL" id="RED95995.1"/>
    </source>
</evidence>
<reference evidence="10 11" key="1">
    <citation type="submission" date="2018-07" db="EMBL/GenBank/DDBJ databases">
        <title>Genomic Encyclopedia of Type Strains, Phase IV (KMG-IV): sequencing the most valuable type-strain genomes for metagenomic binning, comparative biology and taxonomic classification.</title>
        <authorList>
            <person name="Goeker M."/>
        </authorList>
    </citation>
    <scope>NUCLEOTIDE SEQUENCE [LARGE SCALE GENOMIC DNA]</scope>
    <source>
        <strain evidence="10 11">DSM 4134</strain>
    </source>
</reference>
<feature type="domain" description="Alpha-L-fucosidase C-terminal" evidence="9">
    <location>
        <begin position="419"/>
        <end position="493"/>
    </location>
</feature>
<evidence type="ECO:0000256" key="1">
    <source>
        <dbReference type="ARBA" id="ARBA00004071"/>
    </source>
</evidence>
<dbReference type="GO" id="GO:0005764">
    <property type="term" value="C:lysosome"/>
    <property type="evidence" value="ECO:0007669"/>
    <property type="project" value="TreeGrafter"/>
</dbReference>
<comment type="similarity">
    <text evidence="2">Belongs to the glycosyl hydrolase 29 family.</text>
</comment>
<keyword evidence="5" id="KW-0378">Hydrolase</keyword>
<dbReference type="PRINTS" id="PR00741">
    <property type="entry name" value="GLHYDRLASE29"/>
</dbReference>
<dbReference type="InterPro" id="IPR031919">
    <property type="entry name" value="Fucosidase_C"/>
</dbReference>
<dbReference type="InterPro" id="IPR057739">
    <property type="entry name" value="Glyco_hydro_29_N"/>
</dbReference>
<keyword evidence="6" id="KW-0326">Glycosidase</keyword>
<evidence type="ECO:0000256" key="7">
    <source>
        <dbReference type="SAM" id="SignalP"/>
    </source>
</evidence>
<feature type="chain" id="PRO_5017836791" description="alpha-L-fucosidase" evidence="7">
    <location>
        <begin position="20"/>
        <end position="502"/>
    </location>
</feature>
<accession>A0A3D9L1X4</accession>
<comment type="caution">
    <text evidence="10">The sequence shown here is derived from an EMBL/GenBank/DDBJ whole genome shotgun (WGS) entry which is preliminary data.</text>
</comment>
<dbReference type="AlphaFoldDB" id="A0A3D9L1X4"/>
<dbReference type="GO" id="GO:0006004">
    <property type="term" value="P:fucose metabolic process"/>
    <property type="evidence" value="ECO:0007669"/>
    <property type="project" value="InterPro"/>
</dbReference>
<dbReference type="Gene3D" id="2.60.40.1180">
    <property type="entry name" value="Golgi alpha-mannosidase II"/>
    <property type="match status" value="1"/>
</dbReference>
<dbReference type="Proteomes" id="UP000256779">
    <property type="component" value="Unassembled WGS sequence"/>
</dbReference>
<evidence type="ECO:0000256" key="4">
    <source>
        <dbReference type="ARBA" id="ARBA00022729"/>
    </source>
</evidence>
<dbReference type="Gene3D" id="3.20.20.80">
    <property type="entry name" value="Glycosidases"/>
    <property type="match status" value="1"/>
</dbReference>
<dbReference type="SUPFAM" id="SSF51445">
    <property type="entry name" value="(Trans)glycosidases"/>
    <property type="match status" value="1"/>
</dbReference>
<proteinExistence type="inferred from homology"/>
<sequence>MRKSIILGLSLCMALGVYAQESTESISWEELKTHKAAPDWFQDAKLGVYFHWGVYSVPAWGSEWYPRWRYTPDRVGWGEDIYDYHNTTYGDTAHYHDFIPLWKAPHFDAKEWVDMFENMGARFIGAIAEHHDGFSLWDSQVNEWNSAQMGPEIDVVKQIGDEVKSRGLKYMTTFHHGFHMMFYPKQENTWTRPVSNYSLVYDSVLVPQEERYRKLYCNMHYEEANDLWLAKLDEVIQAHCPDYIWMDFGQRFVKESHRKAFLKHYFDEAKARNKEVVVNTKGHFFPQELAVVNVERATMPDIQEEVWITDFILGSSWCYNKARRTAINPSKAIRILAEVVSKNGVMLLSAGPMADGTMPAEQVAAMEAIGVWMNRYGEAIYGTRPFIVYGEGPTQIRKRPNDNWNEFGALKGGLDELNAKDVRYTRKGNIVYAIQLGWDEEEPNRLLTALKPTTLKVNQVTVLGIDEKIEWKQTKKGLKVRQPQQQPVAGDAALVYRIVLKD</sequence>
<dbReference type="PIRSF" id="PIRSF001092">
    <property type="entry name" value="Alpha-L-fucosidase"/>
    <property type="match status" value="1"/>
</dbReference>
<dbReference type="InterPro" id="IPR017853">
    <property type="entry name" value="GH"/>
</dbReference>
<dbReference type="PANTHER" id="PTHR10030:SF37">
    <property type="entry name" value="ALPHA-L-FUCOSIDASE-RELATED"/>
    <property type="match status" value="1"/>
</dbReference>
<dbReference type="Pfam" id="PF16757">
    <property type="entry name" value="Fucosidase_C"/>
    <property type="match status" value="1"/>
</dbReference>
<dbReference type="Pfam" id="PF01120">
    <property type="entry name" value="Alpha_L_fucos"/>
    <property type="match status" value="1"/>
</dbReference>
<dbReference type="InterPro" id="IPR000933">
    <property type="entry name" value="Glyco_hydro_29"/>
</dbReference>
<dbReference type="EMBL" id="QREG01000016">
    <property type="protein sequence ID" value="RED95995.1"/>
    <property type="molecule type" value="Genomic_DNA"/>
</dbReference>
<evidence type="ECO:0000313" key="11">
    <source>
        <dbReference type="Proteomes" id="UP000256779"/>
    </source>
</evidence>
<organism evidence="10 11">
    <name type="scientific">Marinoscillum furvescens DSM 4134</name>
    <dbReference type="NCBI Taxonomy" id="1122208"/>
    <lineage>
        <taxon>Bacteria</taxon>
        <taxon>Pseudomonadati</taxon>
        <taxon>Bacteroidota</taxon>
        <taxon>Cytophagia</taxon>
        <taxon>Cytophagales</taxon>
        <taxon>Reichenbachiellaceae</taxon>
        <taxon>Marinoscillum</taxon>
    </lineage>
</organism>
<evidence type="ECO:0000256" key="3">
    <source>
        <dbReference type="ARBA" id="ARBA00012662"/>
    </source>
</evidence>
<dbReference type="EC" id="3.2.1.51" evidence="3"/>
<dbReference type="InterPro" id="IPR016286">
    <property type="entry name" value="FUC_metazoa-typ"/>
</dbReference>
<protein>
    <recommendedName>
        <fullName evidence="3">alpha-L-fucosidase</fullName>
        <ecNumber evidence="3">3.2.1.51</ecNumber>
    </recommendedName>
</protein>
<dbReference type="GO" id="GO:0016139">
    <property type="term" value="P:glycoside catabolic process"/>
    <property type="evidence" value="ECO:0007669"/>
    <property type="project" value="TreeGrafter"/>
</dbReference>
<evidence type="ECO:0000256" key="5">
    <source>
        <dbReference type="ARBA" id="ARBA00022801"/>
    </source>
</evidence>
<evidence type="ECO:0000256" key="2">
    <source>
        <dbReference type="ARBA" id="ARBA00007951"/>
    </source>
</evidence>
<feature type="domain" description="Glycoside hydrolase family 29 N-terminal" evidence="8">
    <location>
        <begin position="20"/>
        <end position="378"/>
    </location>
</feature>
<dbReference type="GO" id="GO:0004560">
    <property type="term" value="F:alpha-L-fucosidase activity"/>
    <property type="evidence" value="ECO:0007669"/>
    <property type="project" value="InterPro"/>
</dbReference>